<dbReference type="CTD" id="33298"/>
<evidence type="ECO:0000256" key="11">
    <source>
        <dbReference type="ARBA" id="ARBA00023136"/>
    </source>
</evidence>
<keyword evidence="11" id="KW-0472">Membrane</keyword>
<dbReference type="InterPro" id="IPR036424">
    <property type="entry name" value="UPP_synth-like_sf"/>
</dbReference>
<dbReference type="GO" id="GO:0045547">
    <property type="term" value="F:ditrans,polycis-polyprenyl diphosphate synthase [(2E,6E)-farnesyl diphosphate specific] activity"/>
    <property type="evidence" value="ECO:0007669"/>
    <property type="project" value="UniProtKB-EC"/>
</dbReference>
<dbReference type="EC" id="2.5.1.87" evidence="5"/>
<evidence type="ECO:0000256" key="2">
    <source>
        <dbReference type="ARBA" id="ARBA00004586"/>
    </source>
</evidence>
<dbReference type="SUPFAM" id="SSF64005">
    <property type="entry name" value="Undecaprenyl diphosphate synthase"/>
    <property type="match status" value="1"/>
</dbReference>
<keyword evidence="8" id="KW-0256">Endoplasmic reticulum</keyword>
<name>A0A6J2U381_DROLE</name>
<dbReference type="GO" id="GO:1904423">
    <property type="term" value="C:dehydrodolichyl diphosphate synthase complex"/>
    <property type="evidence" value="ECO:0007669"/>
    <property type="project" value="InterPro"/>
</dbReference>
<dbReference type="GO" id="GO:0005789">
    <property type="term" value="C:endoplasmic reticulum membrane"/>
    <property type="evidence" value="ECO:0007669"/>
    <property type="project" value="UniProtKB-SubCell"/>
</dbReference>
<evidence type="ECO:0000256" key="12">
    <source>
        <dbReference type="ARBA" id="ARBA00047353"/>
    </source>
</evidence>
<evidence type="ECO:0000256" key="6">
    <source>
        <dbReference type="ARBA" id="ARBA00022679"/>
    </source>
</evidence>
<keyword evidence="10" id="KW-1133">Transmembrane helix</keyword>
<organism evidence="14 15">
    <name type="scientific">Drosophila lebanonensis</name>
    <name type="common">Fruit fly</name>
    <name type="synonym">Scaptodrosophila lebanonensis</name>
    <dbReference type="NCBI Taxonomy" id="7225"/>
    <lineage>
        <taxon>Eukaryota</taxon>
        <taxon>Metazoa</taxon>
        <taxon>Ecdysozoa</taxon>
        <taxon>Arthropoda</taxon>
        <taxon>Hexapoda</taxon>
        <taxon>Insecta</taxon>
        <taxon>Pterygota</taxon>
        <taxon>Neoptera</taxon>
        <taxon>Endopterygota</taxon>
        <taxon>Diptera</taxon>
        <taxon>Brachycera</taxon>
        <taxon>Muscomorpha</taxon>
        <taxon>Ephydroidea</taxon>
        <taxon>Drosophilidae</taxon>
        <taxon>Scaptodrosophila</taxon>
    </lineage>
</organism>
<proteinExistence type="inferred from homology"/>
<sequence length="282" mass="32872">MELLYQLLGRLLFLLVRIYELLWLLHLRLHALVCRSYDYWRSKAARERCERAILEQCNAELTKRPQHLVIVVSPEDRTVDVPLLERIFSYACIVNIYHISVYDTRERGSGYVDLEEVCERMGEERSLVWRPHQIKEQRTKPNSSSKNSNMLPKGEANGCKHSAQFHELQVNQISAADGHALIAEVCRELYDNRGTPLVRSLLDKREELTNHISTQLAKRLGLTVPEPELGIIFARQTCTYGLLPWHVRFTEFHTHVSGSYFGVKTFANVLYKYSRCEQRWGK</sequence>
<evidence type="ECO:0000256" key="7">
    <source>
        <dbReference type="ARBA" id="ARBA00022692"/>
    </source>
</evidence>
<dbReference type="PANTHER" id="PTHR21528">
    <property type="entry name" value="DEHYDRODOLICHYL DIPHOSPHATE SYNTHASE COMPLEX SUBUNIT NUS1"/>
    <property type="match status" value="1"/>
</dbReference>
<comment type="catalytic activity">
    <reaction evidence="12">
        <text>n isopentenyl diphosphate + (2E,6E)-farnesyl diphosphate = a di-trans,poly-cis-polyprenyl diphosphate + n diphosphate</text>
        <dbReference type="Rhea" id="RHEA:53008"/>
        <dbReference type="Rhea" id="RHEA-COMP:19494"/>
        <dbReference type="ChEBI" id="CHEBI:33019"/>
        <dbReference type="ChEBI" id="CHEBI:128769"/>
        <dbReference type="ChEBI" id="CHEBI:136960"/>
        <dbReference type="ChEBI" id="CHEBI:175763"/>
        <dbReference type="EC" id="2.5.1.87"/>
    </reaction>
</comment>
<protein>
    <recommendedName>
        <fullName evidence="5">ditrans,polycis-polyprenyl diphosphate synthase [(2E,6E)-farnesyldiphosphate specific]</fullName>
        <ecNumber evidence="5">2.5.1.87</ecNumber>
    </recommendedName>
</protein>
<keyword evidence="6" id="KW-0808">Transferase</keyword>
<accession>A0A6J2U381</accession>
<comment type="subcellular location">
    <subcellularLocation>
        <location evidence="2">Endoplasmic reticulum membrane</location>
    </subcellularLocation>
</comment>
<reference evidence="15" key="1">
    <citation type="submission" date="2025-08" db="UniProtKB">
        <authorList>
            <consortium name="RefSeq"/>
        </authorList>
    </citation>
    <scope>IDENTIFICATION</scope>
    <source>
        <strain evidence="15">11010-0011.00</strain>
        <tissue evidence="15">Whole body</tissue>
    </source>
</reference>
<dbReference type="PANTHER" id="PTHR21528:SF0">
    <property type="entry name" value="DEHYDRODOLICHYL DIPHOSPHATE SYNTHASE COMPLEX SUBUNIT NUS1"/>
    <property type="match status" value="1"/>
</dbReference>
<dbReference type="OrthoDB" id="19639at2759"/>
<dbReference type="Proteomes" id="UP000504634">
    <property type="component" value="Unplaced"/>
</dbReference>
<comment type="pathway">
    <text evidence="3">Protein modification; protein glycosylation.</text>
</comment>
<keyword evidence="14" id="KW-1185">Reference proteome</keyword>
<evidence type="ECO:0000256" key="13">
    <source>
        <dbReference type="SAM" id="MobiDB-lite"/>
    </source>
</evidence>
<feature type="compositionally biased region" description="Polar residues" evidence="13">
    <location>
        <begin position="140"/>
        <end position="150"/>
    </location>
</feature>
<dbReference type="GeneID" id="115630615"/>
<comment type="similarity">
    <text evidence="4">Belongs to the UPP synthase family.</text>
</comment>
<evidence type="ECO:0000256" key="5">
    <source>
        <dbReference type="ARBA" id="ARBA00012596"/>
    </source>
</evidence>
<evidence type="ECO:0000256" key="9">
    <source>
        <dbReference type="ARBA" id="ARBA00022842"/>
    </source>
</evidence>
<comment type="cofactor">
    <cofactor evidence="1">
        <name>Mg(2+)</name>
        <dbReference type="ChEBI" id="CHEBI:18420"/>
    </cofactor>
</comment>
<evidence type="ECO:0000256" key="10">
    <source>
        <dbReference type="ARBA" id="ARBA00022989"/>
    </source>
</evidence>
<dbReference type="InterPro" id="IPR038887">
    <property type="entry name" value="Nus1/NgBR"/>
</dbReference>
<evidence type="ECO:0000256" key="1">
    <source>
        <dbReference type="ARBA" id="ARBA00001946"/>
    </source>
</evidence>
<evidence type="ECO:0000256" key="3">
    <source>
        <dbReference type="ARBA" id="ARBA00004922"/>
    </source>
</evidence>
<dbReference type="RefSeq" id="XP_030383101.1">
    <property type="nucleotide sequence ID" value="XM_030527241.1"/>
</dbReference>
<evidence type="ECO:0000313" key="15">
    <source>
        <dbReference type="RefSeq" id="XP_030383101.1"/>
    </source>
</evidence>
<dbReference type="AlphaFoldDB" id="A0A6J2U381"/>
<evidence type="ECO:0000256" key="8">
    <source>
        <dbReference type="ARBA" id="ARBA00022824"/>
    </source>
</evidence>
<keyword evidence="7" id="KW-0812">Transmembrane</keyword>
<evidence type="ECO:0000313" key="14">
    <source>
        <dbReference type="Proteomes" id="UP000504634"/>
    </source>
</evidence>
<dbReference type="Gene3D" id="3.40.1180.10">
    <property type="entry name" value="Decaprenyl diphosphate synthase-like"/>
    <property type="match status" value="1"/>
</dbReference>
<dbReference type="UniPathway" id="UPA00378"/>
<feature type="region of interest" description="Disordered" evidence="13">
    <location>
        <begin position="133"/>
        <end position="156"/>
    </location>
</feature>
<gene>
    <name evidence="15" type="primary">LOC115630615</name>
</gene>
<keyword evidence="9" id="KW-0460">Magnesium</keyword>
<evidence type="ECO:0000256" key="4">
    <source>
        <dbReference type="ARBA" id="ARBA00005432"/>
    </source>
</evidence>